<evidence type="ECO:0000256" key="1">
    <source>
        <dbReference type="SAM" id="MobiDB-lite"/>
    </source>
</evidence>
<feature type="region of interest" description="Disordered" evidence="1">
    <location>
        <begin position="33"/>
        <end position="69"/>
    </location>
</feature>
<proteinExistence type="predicted"/>
<evidence type="ECO:0000313" key="3">
    <source>
        <dbReference type="EMBL" id="SHL87845.1"/>
    </source>
</evidence>
<accession>A0A1M7E7V1</accession>
<dbReference type="AlphaFoldDB" id="A0A1M7E7V1"/>
<protein>
    <submittedName>
        <fullName evidence="3">Uncharacterized protein</fullName>
    </submittedName>
</protein>
<reference evidence="3 4" key="1">
    <citation type="submission" date="2016-11" db="EMBL/GenBank/DDBJ databases">
        <authorList>
            <person name="Jaros S."/>
            <person name="Januszkiewicz K."/>
            <person name="Wedrychowicz H."/>
        </authorList>
    </citation>
    <scope>NUCLEOTIDE SEQUENCE [LARGE SCALE GENOMIC DNA]</scope>
    <source>
        <strain evidence="3 4">ACAM 12</strain>
    </source>
</reference>
<name>A0A1M7E7V1_9GAMM</name>
<sequence>MRGLRETLVHTSLGVASAVALAVLLSVGSAQADRRHDGYSGATDSYSGATDGYSGATQKNGDWNRHDRKLDRQQRRALERFNRQRSRDYRELGQRRFRSDWARERAYRDLDEQHEARLRDILGDSRYREEQRRYDDYDQRGYDNPEQAVINLILRELLNR</sequence>
<keyword evidence="4" id="KW-1185">Reference proteome</keyword>
<dbReference type="EMBL" id="LT670847">
    <property type="protein sequence ID" value="SHL87845.1"/>
    <property type="molecule type" value="Genomic_DNA"/>
</dbReference>
<evidence type="ECO:0000313" key="4">
    <source>
        <dbReference type="Proteomes" id="UP000190911"/>
    </source>
</evidence>
<organism evidence="3 4">
    <name type="scientific">Vreelandella subglaciescola</name>
    <dbReference type="NCBI Taxonomy" id="29571"/>
    <lineage>
        <taxon>Bacteria</taxon>
        <taxon>Pseudomonadati</taxon>
        <taxon>Pseudomonadota</taxon>
        <taxon>Gammaproteobacteria</taxon>
        <taxon>Oceanospirillales</taxon>
        <taxon>Halomonadaceae</taxon>
        <taxon>Vreelandella</taxon>
    </lineage>
</organism>
<gene>
    <name evidence="3" type="ORF">SAMN05878437_0034</name>
</gene>
<dbReference type="RefSeq" id="WP_079550271.1">
    <property type="nucleotide sequence ID" value="NZ_LT670847.1"/>
</dbReference>
<keyword evidence="2" id="KW-0732">Signal</keyword>
<evidence type="ECO:0000256" key="2">
    <source>
        <dbReference type="SAM" id="SignalP"/>
    </source>
</evidence>
<dbReference type="InParanoid" id="A0A1M7E7V1"/>
<feature type="chain" id="PRO_5013020182" evidence="2">
    <location>
        <begin position="33"/>
        <end position="160"/>
    </location>
</feature>
<feature type="signal peptide" evidence="2">
    <location>
        <begin position="1"/>
        <end position="32"/>
    </location>
</feature>
<dbReference type="Proteomes" id="UP000190911">
    <property type="component" value="Chromosome I"/>
</dbReference>
<dbReference type="OrthoDB" id="9966346at2"/>